<evidence type="ECO:0000256" key="2">
    <source>
        <dbReference type="SAM" id="MobiDB-lite"/>
    </source>
</evidence>
<dbReference type="AlphaFoldDB" id="K9U1S5"/>
<accession>K9U1S5</accession>
<dbReference type="eggNOG" id="COG1934">
    <property type="taxonomic scope" value="Bacteria"/>
</dbReference>
<dbReference type="RefSeq" id="WP_015155124.1">
    <property type="nucleotide sequence ID" value="NC_019695.1"/>
</dbReference>
<evidence type="ECO:0000256" key="1">
    <source>
        <dbReference type="ARBA" id="ARBA00022729"/>
    </source>
</evidence>
<dbReference type="PANTHER" id="PTHR36504">
    <property type="entry name" value="LIPOPOLYSACCHARIDE EXPORT SYSTEM PROTEIN LPTA"/>
    <property type="match status" value="1"/>
</dbReference>
<protein>
    <submittedName>
        <fullName evidence="4">OstA family protein</fullName>
    </submittedName>
</protein>
<dbReference type="Gene3D" id="2.60.450.10">
    <property type="entry name" value="Lipopolysaccharide (LPS) transport protein A like domain"/>
    <property type="match status" value="1"/>
</dbReference>
<dbReference type="HOGENOM" id="CLU_1329990_0_0_3"/>
<keyword evidence="5" id="KW-1185">Reference proteome</keyword>
<dbReference type="InterPro" id="IPR005653">
    <property type="entry name" value="OstA-like_N"/>
</dbReference>
<proteinExistence type="predicted"/>
<dbReference type="EMBL" id="CP003597">
    <property type="protein sequence ID" value="AFY88578.1"/>
    <property type="molecule type" value="Genomic_DNA"/>
</dbReference>
<evidence type="ECO:0000259" key="3">
    <source>
        <dbReference type="Pfam" id="PF03968"/>
    </source>
</evidence>
<keyword evidence="1" id="KW-0732">Signal</keyword>
<dbReference type="GO" id="GO:0009279">
    <property type="term" value="C:cell outer membrane"/>
    <property type="evidence" value="ECO:0007669"/>
    <property type="project" value="TreeGrafter"/>
</dbReference>
<dbReference type="PATRIC" id="fig|251229.3.peg.3638"/>
<evidence type="ECO:0000313" key="5">
    <source>
        <dbReference type="Proteomes" id="UP000010384"/>
    </source>
</evidence>
<dbReference type="KEGG" id="cthe:Chro_3111"/>
<dbReference type="PANTHER" id="PTHR36504:SF1">
    <property type="entry name" value="LIPOPOLYSACCHARIDE EXPORT SYSTEM PROTEIN LPTA"/>
    <property type="match status" value="1"/>
</dbReference>
<sequence length="206" mass="22296">MGDTICDALLNSVLPTLLMMPSVPAFCRPPFCWRWIVPVTLAIASIFLPSIAKSQTPPPSQDASQSLTINSDIQEADSKSGIFTARGNVQIFYPARQIQATAAQAQYYQKERKIVLSGNVNVLQQGNSLKGESITYLIDQGRFIATPKANQQVRSTYIVNDTNPQTVAPAPATPNFKPKPPTSKPPAPATPRFNSKPTTSTPTAPK</sequence>
<dbReference type="GO" id="GO:0017089">
    <property type="term" value="F:glycolipid transfer activity"/>
    <property type="evidence" value="ECO:0007669"/>
    <property type="project" value="TreeGrafter"/>
</dbReference>
<dbReference type="InterPro" id="IPR052037">
    <property type="entry name" value="LPS_export_LptA"/>
</dbReference>
<evidence type="ECO:0000313" key="4">
    <source>
        <dbReference type="EMBL" id="AFY88578.1"/>
    </source>
</evidence>
<dbReference type="STRING" id="251229.Chro_3111"/>
<feature type="region of interest" description="Disordered" evidence="2">
    <location>
        <begin position="161"/>
        <end position="206"/>
    </location>
</feature>
<dbReference type="Pfam" id="PF03968">
    <property type="entry name" value="LptD_N"/>
    <property type="match status" value="1"/>
</dbReference>
<dbReference type="GO" id="GO:0015920">
    <property type="term" value="P:lipopolysaccharide transport"/>
    <property type="evidence" value="ECO:0007669"/>
    <property type="project" value="TreeGrafter"/>
</dbReference>
<feature type="domain" description="Organic solvent tolerance-like N-terminal" evidence="3">
    <location>
        <begin position="96"/>
        <end position="141"/>
    </location>
</feature>
<name>K9U1S5_CHRTP</name>
<reference evidence="4 5" key="1">
    <citation type="submission" date="2012-06" db="EMBL/GenBank/DDBJ databases">
        <title>Finished chromosome of genome of Chroococcidiopsis thermalis PCC 7203.</title>
        <authorList>
            <consortium name="US DOE Joint Genome Institute"/>
            <person name="Gugger M."/>
            <person name="Coursin T."/>
            <person name="Rippka R."/>
            <person name="Tandeau De Marsac N."/>
            <person name="Huntemann M."/>
            <person name="Wei C.-L."/>
            <person name="Han J."/>
            <person name="Detter J.C."/>
            <person name="Han C."/>
            <person name="Tapia R."/>
            <person name="Davenport K."/>
            <person name="Daligault H."/>
            <person name="Erkkila T."/>
            <person name="Gu W."/>
            <person name="Munk A.C.C."/>
            <person name="Teshima H."/>
            <person name="Xu Y."/>
            <person name="Chain P."/>
            <person name="Chen A."/>
            <person name="Krypides N."/>
            <person name="Mavromatis K."/>
            <person name="Markowitz V."/>
            <person name="Szeto E."/>
            <person name="Ivanova N."/>
            <person name="Mikhailova N."/>
            <person name="Ovchinnikova G."/>
            <person name="Pagani I."/>
            <person name="Pati A."/>
            <person name="Goodwin L."/>
            <person name="Peters L."/>
            <person name="Pitluck S."/>
            <person name="Woyke T."/>
            <person name="Kerfeld C."/>
        </authorList>
    </citation>
    <scope>NUCLEOTIDE SEQUENCE [LARGE SCALE GENOMIC DNA]</scope>
    <source>
        <strain evidence="4 5">PCC 7203</strain>
    </source>
</reference>
<dbReference type="GO" id="GO:0030288">
    <property type="term" value="C:outer membrane-bounded periplasmic space"/>
    <property type="evidence" value="ECO:0007669"/>
    <property type="project" value="TreeGrafter"/>
</dbReference>
<dbReference type="Proteomes" id="UP000010384">
    <property type="component" value="Chromosome"/>
</dbReference>
<organism evidence="4 5">
    <name type="scientific">Chroococcidiopsis thermalis (strain PCC 7203)</name>
    <dbReference type="NCBI Taxonomy" id="251229"/>
    <lineage>
        <taxon>Bacteria</taxon>
        <taxon>Bacillati</taxon>
        <taxon>Cyanobacteriota</taxon>
        <taxon>Cyanophyceae</taxon>
        <taxon>Chroococcidiopsidales</taxon>
        <taxon>Chroococcidiopsidaceae</taxon>
        <taxon>Chroococcidiopsis</taxon>
    </lineage>
</organism>
<gene>
    <name evidence="4" type="ORF">Chro_3111</name>
</gene>
<feature type="compositionally biased region" description="Low complexity" evidence="2">
    <location>
        <begin position="195"/>
        <end position="206"/>
    </location>
</feature>
<dbReference type="InParanoid" id="K9U1S5"/>
<feature type="compositionally biased region" description="Pro residues" evidence="2">
    <location>
        <begin position="177"/>
        <end position="189"/>
    </location>
</feature>